<dbReference type="AlphaFoldDB" id="A0A7J6IX54"/>
<accession>A0A7J6IX54</accession>
<evidence type="ECO:0000313" key="2">
    <source>
        <dbReference type="Proteomes" id="UP000011096"/>
    </source>
</evidence>
<dbReference type="EMBL" id="ANPB02000005">
    <property type="protein sequence ID" value="KAF4481837.1"/>
    <property type="molecule type" value="Genomic_DNA"/>
</dbReference>
<evidence type="ECO:0000313" key="1">
    <source>
        <dbReference type="EMBL" id="KAF4481837.1"/>
    </source>
</evidence>
<protein>
    <submittedName>
        <fullName evidence="1">Uncharacterized protein</fullName>
    </submittedName>
</protein>
<organism evidence="1 2">
    <name type="scientific">Colletotrichum fructicola (strain Nara gc5)</name>
    <name type="common">Anthracnose fungus</name>
    <name type="synonym">Colletotrichum gloeosporioides (strain Nara gc5)</name>
    <dbReference type="NCBI Taxonomy" id="1213859"/>
    <lineage>
        <taxon>Eukaryota</taxon>
        <taxon>Fungi</taxon>
        <taxon>Dikarya</taxon>
        <taxon>Ascomycota</taxon>
        <taxon>Pezizomycotina</taxon>
        <taxon>Sordariomycetes</taxon>
        <taxon>Hypocreomycetidae</taxon>
        <taxon>Glomerellales</taxon>
        <taxon>Glomerellaceae</taxon>
        <taxon>Colletotrichum</taxon>
        <taxon>Colletotrichum gloeosporioides species complex</taxon>
    </lineage>
</organism>
<keyword evidence="2" id="KW-1185">Reference proteome</keyword>
<proteinExistence type="predicted"/>
<comment type="caution">
    <text evidence="1">The sequence shown here is derived from an EMBL/GenBank/DDBJ whole genome shotgun (WGS) entry which is preliminary data.</text>
</comment>
<name>A0A7J6IX54_COLFN</name>
<dbReference type="RefSeq" id="XP_031883560.1">
    <property type="nucleotide sequence ID" value="XM_032037645.1"/>
</dbReference>
<reference evidence="1 2" key="1">
    <citation type="submission" date="2012-08" db="EMBL/GenBank/DDBJ databases">
        <authorList>
            <person name="Gan P.H.P."/>
            <person name="Ikeda K."/>
            <person name="Irieda H."/>
            <person name="Narusaka M."/>
            <person name="O'Connell R.J."/>
            <person name="Narusaka Y."/>
            <person name="Takano Y."/>
            <person name="Kubo Y."/>
            <person name="Shirasu K."/>
        </authorList>
    </citation>
    <scope>NUCLEOTIDE SEQUENCE [LARGE SCALE GENOMIC DNA]</scope>
    <source>
        <strain evidence="1 2">Nara gc5</strain>
    </source>
</reference>
<gene>
    <name evidence="1" type="ORF">CGGC5_v009023</name>
</gene>
<sequence>MFGRKPTQDTSDEALQRLMENAEVTATIVEVLMPNPGNTADPSKGEMGKKKNHWVFHFTVDPEIPYYRGG</sequence>
<dbReference type="GeneID" id="43621618"/>
<dbReference type="InParanoid" id="A0A7J6IX54"/>
<dbReference type="Proteomes" id="UP000011096">
    <property type="component" value="Unassembled WGS sequence"/>
</dbReference>
<reference evidence="1 2" key="2">
    <citation type="submission" date="2020-04" db="EMBL/GenBank/DDBJ databases">
        <title>Genome sequencing and assembly of multiple isolates from the Colletotrichum gloeosporioides species complex.</title>
        <authorList>
            <person name="Gan P."/>
            <person name="Shirasu K."/>
        </authorList>
    </citation>
    <scope>NUCLEOTIDE SEQUENCE [LARGE SCALE GENOMIC DNA]</scope>
    <source>
        <strain evidence="1 2">Nara gc5</strain>
    </source>
</reference>